<dbReference type="Proteomes" id="UP000322887">
    <property type="component" value="Chromosome"/>
</dbReference>
<dbReference type="Gene3D" id="2.120.10.10">
    <property type="match status" value="1"/>
</dbReference>
<evidence type="ECO:0000313" key="2">
    <source>
        <dbReference type="Proteomes" id="UP000322887"/>
    </source>
</evidence>
<name>A0ABX5YNY2_9PLAN</name>
<evidence type="ECO:0000313" key="1">
    <source>
        <dbReference type="EMBL" id="QEG17471.1"/>
    </source>
</evidence>
<gene>
    <name evidence="1" type="ORF">GmarT_33520</name>
</gene>
<proteinExistence type="predicted"/>
<dbReference type="InterPro" id="IPR036278">
    <property type="entry name" value="Sialidase_sf"/>
</dbReference>
<dbReference type="GeneID" id="98647864"/>
<dbReference type="RefSeq" id="WP_002647986.1">
    <property type="nucleotide sequence ID" value="NZ_CP036353.1"/>
</dbReference>
<dbReference type="CDD" id="cd15482">
    <property type="entry name" value="Sialidase_non-viral"/>
    <property type="match status" value="1"/>
</dbReference>
<protein>
    <recommendedName>
        <fullName evidence="3">Sialidase</fullName>
    </recommendedName>
</protein>
<keyword evidence="2" id="KW-1185">Reference proteome</keyword>
<evidence type="ECO:0008006" key="3">
    <source>
        <dbReference type="Google" id="ProtNLM"/>
    </source>
</evidence>
<accession>A0ABX5YNY2</accession>
<organism evidence="1 2">
    <name type="scientific">Gimesia maris</name>
    <dbReference type="NCBI Taxonomy" id="122"/>
    <lineage>
        <taxon>Bacteria</taxon>
        <taxon>Pseudomonadati</taxon>
        <taxon>Planctomycetota</taxon>
        <taxon>Planctomycetia</taxon>
        <taxon>Planctomycetales</taxon>
        <taxon>Planctomycetaceae</taxon>
        <taxon>Gimesia</taxon>
    </lineage>
</organism>
<sequence>MPLKTVSIFFFSFILLCVPQSKLSAQKNAVLKRESPDFRIQLTTATKGYDGKTCWVHARAGAIPVGAPGNDLDNPIVVMTMQKLLLSGSDIFYALNSMRTDDLGKTWQGPVEQNNLSRHNLPDGGEVVVSDFWPQWHAASKTLLGIGHTVRYYNNRIVKEKNIRVSSYATYDPDKNLWSAWKSLELPDGPEFISSGAGSVQRYDLPNGDILLPVYYKRPERKYSDVMVLRCRFDGETLKYIEHGNELSIDNGRGFAEPSITKYGDWFYLTLRNDNAAYVTRSKDGLHFPEPQKWTFEDGKDLGSYNTQAHWVTHSDGLYLVYTRRGANNDHIIRHRAPLIMGQVNPDKMAIIRDSERILVPERGARLGNFGVVDVNENETWVIVTEWMQRFGPDYVMPVDNKYGSDNSVYVSKILWKRANKLVKLTDH</sequence>
<dbReference type="SUPFAM" id="SSF50939">
    <property type="entry name" value="Sialidases"/>
    <property type="match status" value="1"/>
</dbReference>
<reference evidence="1 2" key="1">
    <citation type="submission" date="2019-08" db="EMBL/GenBank/DDBJ databases">
        <title>Deep-cultivation of Planctomycetes and their phenomic and genomic characterization uncovers novel biology.</title>
        <authorList>
            <person name="Wiegand S."/>
            <person name="Jogler M."/>
            <person name="Boedeker C."/>
            <person name="Pinto D."/>
            <person name="Vollmers J."/>
            <person name="Rivas-Marin E."/>
            <person name="Kohn T."/>
            <person name="Peeters S.H."/>
            <person name="Heuer A."/>
            <person name="Rast P."/>
            <person name="Oberbeckmann S."/>
            <person name="Bunk B."/>
            <person name="Jeske O."/>
            <person name="Meyerdierks A."/>
            <person name="Storesund J.E."/>
            <person name="Kallscheuer N."/>
            <person name="Luecker S."/>
            <person name="Lage O.M."/>
            <person name="Pohl T."/>
            <person name="Merkel B.J."/>
            <person name="Hornburger P."/>
            <person name="Mueller R.-W."/>
            <person name="Bruemmer F."/>
            <person name="Labrenz M."/>
            <person name="Spormann A.M."/>
            <person name="Op den Camp H."/>
            <person name="Overmann J."/>
            <person name="Amann R."/>
            <person name="Jetten M.S.M."/>
            <person name="Mascher T."/>
            <person name="Medema M.H."/>
            <person name="Devos D.P."/>
            <person name="Kaster A.-K."/>
            <person name="Ovreas L."/>
            <person name="Rohde M."/>
            <person name="Galperin M.Y."/>
            <person name="Jogler C."/>
        </authorList>
    </citation>
    <scope>NUCLEOTIDE SEQUENCE [LARGE SCALE GENOMIC DNA]</scope>
    <source>
        <strain evidence="1 2">DSM 8797</strain>
    </source>
</reference>
<dbReference type="EMBL" id="CP042910">
    <property type="protein sequence ID" value="QEG17471.1"/>
    <property type="molecule type" value="Genomic_DNA"/>
</dbReference>